<evidence type="ECO:0000313" key="1">
    <source>
        <dbReference type="EMBL" id="CDQ98488.1"/>
    </source>
</evidence>
<dbReference type="EMBL" id="FR937813">
    <property type="protein sequence ID" value="CDQ98488.1"/>
    <property type="molecule type" value="Genomic_DNA"/>
</dbReference>
<organism evidence="1 2">
    <name type="scientific">Oncorhynchus mykiss</name>
    <name type="common">Rainbow trout</name>
    <name type="synonym">Salmo gairdneri</name>
    <dbReference type="NCBI Taxonomy" id="8022"/>
    <lineage>
        <taxon>Eukaryota</taxon>
        <taxon>Metazoa</taxon>
        <taxon>Chordata</taxon>
        <taxon>Craniata</taxon>
        <taxon>Vertebrata</taxon>
        <taxon>Euteleostomi</taxon>
        <taxon>Actinopterygii</taxon>
        <taxon>Neopterygii</taxon>
        <taxon>Teleostei</taxon>
        <taxon>Protacanthopterygii</taxon>
        <taxon>Salmoniformes</taxon>
        <taxon>Salmonidae</taxon>
        <taxon>Salmoninae</taxon>
        <taxon>Oncorhynchus</taxon>
    </lineage>
</organism>
<gene>
    <name evidence="1" type="ORF">GSONMT00026472001</name>
</gene>
<dbReference type="Proteomes" id="UP000193380">
    <property type="component" value="Unassembled WGS sequence"/>
</dbReference>
<dbReference type="STRING" id="8022.A0A060Z322"/>
<dbReference type="PaxDb" id="8022-A0A060Z322"/>
<name>A0A060Z322_ONCMY</name>
<reference evidence="1" key="1">
    <citation type="journal article" date="2014" name="Nat. Commun.">
        <title>The rainbow trout genome provides novel insights into evolution after whole-genome duplication in vertebrates.</title>
        <authorList>
            <person name="Berthelot C."/>
            <person name="Brunet F."/>
            <person name="Chalopin D."/>
            <person name="Juanchich A."/>
            <person name="Bernard M."/>
            <person name="Noel B."/>
            <person name="Bento P."/>
            <person name="Da Silva C."/>
            <person name="Labadie K."/>
            <person name="Alberti A."/>
            <person name="Aury J.M."/>
            <person name="Louis A."/>
            <person name="Dehais P."/>
            <person name="Bardou P."/>
            <person name="Montfort J."/>
            <person name="Klopp C."/>
            <person name="Cabau C."/>
            <person name="Gaspin C."/>
            <person name="Thorgaard G.H."/>
            <person name="Boussaha M."/>
            <person name="Quillet E."/>
            <person name="Guyomard R."/>
            <person name="Galiana D."/>
            <person name="Bobe J."/>
            <person name="Volff J.N."/>
            <person name="Genet C."/>
            <person name="Wincker P."/>
            <person name="Jaillon O."/>
            <person name="Roest Crollius H."/>
            <person name="Guiguen Y."/>
        </authorList>
    </citation>
    <scope>NUCLEOTIDE SEQUENCE [LARGE SCALE GENOMIC DNA]</scope>
</reference>
<protein>
    <submittedName>
        <fullName evidence="1">Uncharacterized protein</fullName>
    </submittedName>
</protein>
<sequence length="131" mass="14808">MSTSRSTLAVVDEHSTCRFNDIHTKEQLFKAAATSTSRPVTSQCTNRSCRALWWATMAPRSSACMSTPYPPWRLPSNSYVPVSMYQCLCTSVYVPERRMFKQVYQISCLCVTDSDCRDLATDALEGFDCHL</sequence>
<proteinExistence type="predicted"/>
<dbReference type="AlphaFoldDB" id="A0A060Z322"/>
<accession>A0A060Z322</accession>
<reference evidence="1" key="2">
    <citation type="submission" date="2014-03" db="EMBL/GenBank/DDBJ databases">
        <authorList>
            <person name="Genoscope - CEA"/>
        </authorList>
    </citation>
    <scope>NUCLEOTIDE SEQUENCE</scope>
</reference>
<evidence type="ECO:0000313" key="2">
    <source>
        <dbReference type="Proteomes" id="UP000193380"/>
    </source>
</evidence>